<protein>
    <submittedName>
        <fullName evidence="1">Uncharacterized protein</fullName>
    </submittedName>
</protein>
<reference evidence="1 2" key="1">
    <citation type="submission" date="2016-11" db="EMBL/GenBank/DDBJ databases">
        <authorList>
            <person name="Jaros S."/>
            <person name="Januszkiewicz K."/>
            <person name="Wedrychowicz H."/>
        </authorList>
    </citation>
    <scope>NUCLEOTIDE SEQUENCE [LARGE SCALE GENOMIC DNA]</scope>
    <source>
        <strain evidence="1 2">OK807</strain>
    </source>
</reference>
<gene>
    <name evidence="1" type="ORF">SAMN02787144_102587</name>
</gene>
<name>A0A1K2EYN3_STRAR</name>
<dbReference type="Proteomes" id="UP000181909">
    <property type="component" value="Unassembled WGS sequence"/>
</dbReference>
<sequence length="55" mass="6119">MAATIALAGSAEEARRILVPEAWSMAHSRTHGVFPPLAPAERIEARTMTEKERRF</sequence>
<proteinExistence type="predicted"/>
<evidence type="ECO:0000313" key="2">
    <source>
        <dbReference type="Proteomes" id="UP000181909"/>
    </source>
</evidence>
<dbReference type="AlphaFoldDB" id="A0A1K2EYN3"/>
<evidence type="ECO:0000313" key="1">
    <source>
        <dbReference type="EMBL" id="SFY40673.1"/>
    </source>
</evidence>
<dbReference type="EMBL" id="FPJO01000025">
    <property type="protein sequence ID" value="SFY40673.1"/>
    <property type="molecule type" value="Genomic_DNA"/>
</dbReference>
<dbReference type="STRING" id="1893.SAMN02787144_102587"/>
<organism evidence="1 2">
    <name type="scientific">Streptomyces atratus</name>
    <dbReference type="NCBI Taxonomy" id="1893"/>
    <lineage>
        <taxon>Bacteria</taxon>
        <taxon>Bacillati</taxon>
        <taxon>Actinomycetota</taxon>
        <taxon>Actinomycetes</taxon>
        <taxon>Kitasatosporales</taxon>
        <taxon>Streptomycetaceae</taxon>
        <taxon>Streptomyces</taxon>
    </lineage>
</organism>
<accession>A0A1K2EYN3</accession>